<feature type="compositionally biased region" description="Polar residues" evidence="10">
    <location>
        <begin position="437"/>
        <end position="448"/>
    </location>
</feature>
<protein>
    <recommendedName>
        <fullName evidence="4">starch synthase</fullName>
        <ecNumber evidence="4">2.4.1.21</ecNumber>
    </recommendedName>
</protein>
<dbReference type="Proteomes" id="UP000290289">
    <property type="component" value="Chromosome 1"/>
</dbReference>
<feature type="compositionally biased region" description="Acidic residues" evidence="10">
    <location>
        <begin position="86"/>
        <end position="106"/>
    </location>
</feature>
<dbReference type="Pfam" id="PF08323">
    <property type="entry name" value="Glyco_transf_5"/>
    <property type="match status" value="1"/>
</dbReference>
<feature type="non-terminal residue" evidence="12">
    <location>
        <position position="1"/>
    </location>
</feature>
<evidence type="ECO:0000256" key="1">
    <source>
        <dbReference type="ARBA" id="ARBA00001478"/>
    </source>
</evidence>
<dbReference type="EC" id="2.4.1.21" evidence="4"/>
<feature type="compositionally biased region" description="Basic and acidic residues" evidence="10">
    <location>
        <begin position="449"/>
        <end position="458"/>
    </location>
</feature>
<evidence type="ECO:0000256" key="9">
    <source>
        <dbReference type="SAM" id="Coils"/>
    </source>
</evidence>
<evidence type="ECO:0000259" key="11">
    <source>
        <dbReference type="Pfam" id="PF08323"/>
    </source>
</evidence>
<evidence type="ECO:0000256" key="10">
    <source>
        <dbReference type="SAM" id="MobiDB-lite"/>
    </source>
</evidence>
<dbReference type="SUPFAM" id="SSF53756">
    <property type="entry name" value="UDP-Glycosyltransferase/glycogen phosphorylase"/>
    <property type="match status" value="1"/>
</dbReference>
<feature type="region of interest" description="Disordered" evidence="10">
    <location>
        <begin position="177"/>
        <end position="513"/>
    </location>
</feature>
<feature type="compositionally biased region" description="Low complexity" evidence="10">
    <location>
        <begin position="193"/>
        <end position="205"/>
    </location>
</feature>
<feature type="coiled-coil region" evidence="9">
    <location>
        <begin position="637"/>
        <end position="685"/>
    </location>
</feature>
<evidence type="ECO:0000256" key="6">
    <source>
        <dbReference type="ARBA" id="ARBA00022679"/>
    </source>
</evidence>
<dbReference type="STRING" id="3750.A0A498KKG1"/>
<feature type="domain" description="Starch synthase catalytic" evidence="11">
    <location>
        <begin position="759"/>
        <end position="1021"/>
    </location>
</feature>
<feature type="compositionally biased region" description="Basic and acidic residues" evidence="10">
    <location>
        <begin position="345"/>
        <end position="355"/>
    </location>
</feature>
<dbReference type="InterPro" id="IPR013534">
    <property type="entry name" value="Starch_synth_cat_dom"/>
</dbReference>
<evidence type="ECO:0000256" key="2">
    <source>
        <dbReference type="ARBA" id="ARBA00004727"/>
    </source>
</evidence>
<dbReference type="Gene3D" id="3.40.50.2000">
    <property type="entry name" value="Glycogen Phosphorylase B"/>
    <property type="match status" value="3"/>
</dbReference>
<feature type="compositionally biased region" description="Polar residues" evidence="10">
    <location>
        <begin position="251"/>
        <end position="296"/>
    </location>
</feature>
<dbReference type="GO" id="GO:0009011">
    <property type="term" value="F:alpha-1,4-glucan glucosyltransferase (ADP-glucose donor) activity"/>
    <property type="evidence" value="ECO:0007669"/>
    <property type="project" value="UniProtKB-EC"/>
</dbReference>
<dbReference type="UniPathway" id="UPA00152"/>
<name>A0A498KKG1_MALDO</name>
<evidence type="ECO:0000256" key="3">
    <source>
        <dbReference type="ARBA" id="ARBA00006461"/>
    </source>
</evidence>
<organism evidence="12 13">
    <name type="scientific">Malus domestica</name>
    <name type="common">Apple</name>
    <name type="synonym">Pyrus malus</name>
    <dbReference type="NCBI Taxonomy" id="3750"/>
    <lineage>
        <taxon>Eukaryota</taxon>
        <taxon>Viridiplantae</taxon>
        <taxon>Streptophyta</taxon>
        <taxon>Embryophyta</taxon>
        <taxon>Tracheophyta</taxon>
        <taxon>Spermatophyta</taxon>
        <taxon>Magnoliopsida</taxon>
        <taxon>eudicotyledons</taxon>
        <taxon>Gunneridae</taxon>
        <taxon>Pentapetalae</taxon>
        <taxon>rosids</taxon>
        <taxon>fabids</taxon>
        <taxon>Rosales</taxon>
        <taxon>Rosaceae</taxon>
        <taxon>Amygdaloideae</taxon>
        <taxon>Maleae</taxon>
        <taxon>Malus</taxon>
    </lineage>
</organism>
<keyword evidence="6" id="KW-0808">Transferase</keyword>
<dbReference type="PANTHER" id="PTHR46083:SF3">
    <property type="entry name" value="UDP-GLYCOSYLTRANSFERASE SUPERFAMILY PROTEIN"/>
    <property type="match status" value="1"/>
</dbReference>
<dbReference type="GO" id="GO:0019252">
    <property type="term" value="P:starch biosynthetic process"/>
    <property type="evidence" value="ECO:0007669"/>
    <property type="project" value="UniProtKB-UniPathway"/>
</dbReference>
<dbReference type="SMART" id="SM00784">
    <property type="entry name" value="SPT2"/>
    <property type="match status" value="1"/>
</dbReference>
<evidence type="ECO:0000256" key="7">
    <source>
        <dbReference type="ARBA" id="ARBA00022922"/>
    </source>
</evidence>
<gene>
    <name evidence="12" type="ORF">DVH24_014533</name>
</gene>
<evidence type="ECO:0000256" key="5">
    <source>
        <dbReference type="ARBA" id="ARBA00022676"/>
    </source>
</evidence>
<feature type="region of interest" description="Disordered" evidence="10">
    <location>
        <begin position="78"/>
        <end position="111"/>
    </location>
</feature>
<dbReference type="Pfam" id="PF08243">
    <property type="entry name" value="SPT2"/>
    <property type="match status" value="1"/>
</dbReference>
<reference evidence="12 13" key="1">
    <citation type="submission" date="2018-10" db="EMBL/GenBank/DDBJ databases">
        <title>A high-quality apple genome assembly.</title>
        <authorList>
            <person name="Hu J."/>
        </authorList>
    </citation>
    <scope>NUCLEOTIDE SEQUENCE [LARGE SCALE GENOMIC DNA]</scope>
    <source>
        <strain evidence="13">cv. HFTH1</strain>
        <tissue evidence="12">Young leaf</tissue>
    </source>
</reference>
<sequence>SLFENSDRIVSICLIELGFRYLGLEGRGIGIALSAAPYRLSSISEASRFSIGVVVERNFRYFAFVIVQFEREMRGYDRDDYGQSGDEYEDYEDDEDGEEYEEEEEDPKPTKEALAYLELRQRLKEQLRKKKSGSSLANSSNKKKKVPNDNFGSFFGPSQPVIAERVIQESKSLLETKHLTSSATNSVHHNKKSSGSTSAGSKSVSNDQKPKVINEVHVKRKVQKIKDTRDYSFLLSDDTEPPAPTKDRPPQNVSVPNSEVRSSQMVTNNGRHIPSSNNGRPVPSSNNGRHVPSANNGRHVLSANNGRHIPSANNGRPVPSANNGRHLPSANNGRHVPSANNGRDVPGRRDERKLVSVDGQMHSKVGPNKLSSASRRPDATSMDSRRQLGSNGGNGPGRPQETKRLPSKTPASAIERKASTPGLKNPMSGVPRPPLSKLQSSIPRQQLQQKKEVREPNKPKVLPKQSSGLSRPQPQMQRQISSHPVSQARPPKKKPMRRHPDDDEPGLDFRSEIRKMFRQPERYASDDDDSDMEANYEDIMKEERRSALIARREDEEQARLIEEEERRERMTKQNRKRKLGADEQLDPPPVAVATTASENSNSTSLLLRRQCLLLLLRNEGDENAESVSRAEDIWKLFREAQKNILQLNQQRVKAVEELNKINREKELLVDRIEQLELEKQAAIARPQDRVSCWELLFWIDSMVLNGMVTTVEASDLRRLVMDNKFSLPEVFNDNLQKGDTEILAELRHFSERIKRNGFHIVHVCTEMAPLVSVGSLASYVTGLSCALQRKGNLVEVILPKSVLFSWDLKYSRLAAYFIRMHEYGKCEYSLILCSNCCFRKYNFGKERSNVQGLKEIEAECYSYYNGQLHGNKIWTGIVYGIGVTLIQPVYYSSFFNRERLYGYSDDFERFTYFSRASLDYIVKSGKRPDVIHIHNWETAIIGPLFWDITVKQCLEHPEKLELCGLDPAGLHRPDRLQDNTKAHLVNILKGGVVYSNKVVIMSSILSKGRVIQSLSHGLDPTLNIHKNKVIIAPCGFDNSTWDPSTDNFLPVQYNAKDMKGKTVCKAALQQHLGLSEHASTFLVGCIFSKVSDVDLEKLREIFSKTSGIDVQYIVMGIGKISSVNKLGSLHEPLKDANVQFIDGNDEALSHLVFAGSDIILCQSFHDPGLQVPLKALKYGAAPITVNSNDEGFG</sequence>
<dbReference type="EMBL" id="RDQH01000327">
    <property type="protein sequence ID" value="RXI07967.1"/>
    <property type="molecule type" value="Genomic_DNA"/>
</dbReference>
<feature type="compositionally biased region" description="Polar residues" evidence="10">
    <location>
        <begin position="464"/>
        <end position="485"/>
    </location>
</feature>
<proteinExistence type="inferred from homology"/>
<evidence type="ECO:0000256" key="8">
    <source>
        <dbReference type="ARBA" id="ARBA00023054"/>
    </source>
</evidence>
<keyword evidence="13" id="KW-1185">Reference proteome</keyword>
<dbReference type="InterPro" id="IPR013256">
    <property type="entry name" value="Chromatin_SPT2"/>
</dbReference>
<comment type="pathway">
    <text evidence="2">Glycan biosynthesis; starch biosynthesis.</text>
</comment>
<accession>A0A498KKG1</accession>
<keyword evidence="5" id="KW-0328">Glycosyltransferase</keyword>
<keyword evidence="8 9" id="KW-0175">Coiled coil</keyword>
<dbReference type="AlphaFoldDB" id="A0A498KKG1"/>
<dbReference type="PANTHER" id="PTHR46083">
    <property type="match status" value="1"/>
</dbReference>
<comment type="similarity">
    <text evidence="3">Belongs to the SPT2 family.</text>
</comment>
<feature type="compositionally biased region" description="Basic and acidic residues" evidence="10">
    <location>
        <begin position="375"/>
        <end position="386"/>
    </location>
</feature>
<feature type="compositionally biased region" description="Basic and acidic residues" evidence="10">
    <location>
        <begin position="208"/>
        <end position="217"/>
    </location>
</feature>
<keyword evidence="7" id="KW-0750">Starch biosynthesis</keyword>
<feature type="region of interest" description="Disordered" evidence="10">
    <location>
        <begin position="563"/>
        <end position="599"/>
    </location>
</feature>
<feature type="region of interest" description="Disordered" evidence="10">
    <location>
        <begin position="126"/>
        <end position="157"/>
    </location>
</feature>
<comment type="caution">
    <text evidence="12">The sequence shown here is derived from an EMBL/GenBank/DDBJ whole genome shotgun (WGS) entry which is preliminary data.</text>
</comment>
<comment type="catalytic activity">
    <reaction evidence="1">
        <text>[(1-&gt;4)-alpha-D-glucosyl](n) + ADP-alpha-D-glucose = [(1-&gt;4)-alpha-D-glucosyl](n+1) + ADP + H(+)</text>
        <dbReference type="Rhea" id="RHEA:18189"/>
        <dbReference type="Rhea" id="RHEA-COMP:9584"/>
        <dbReference type="Rhea" id="RHEA-COMP:9587"/>
        <dbReference type="ChEBI" id="CHEBI:15378"/>
        <dbReference type="ChEBI" id="CHEBI:15444"/>
        <dbReference type="ChEBI" id="CHEBI:57498"/>
        <dbReference type="ChEBI" id="CHEBI:456216"/>
        <dbReference type="EC" id="2.4.1.21"/>
    </reaction>
</comment>
<evidence type="ECO:0000313" key="13">
    <source>
        <dbReference type="Proteomes" id="UP000290289"/>
    </source>
</evidence>
<evidence type="ECO:0000313" key="12">
    <source>
        <dbReference type="EMBL" id="RXI07967.1"/>
    </source>
</evidence>
<evidence type="ECO:0000256" key="4">
    <source>
        <dbReference type="ARBA" id="ARBA00012588"/>
    </source>
</evidence>